<accession>A0AAW4PEI7</accession>
<organism evidence="1 2">
    <name type="scientific">Haloarcula nitratireducens</name>
    <dbReference type="NCBI Taxonomy" id="2487749"/>
    <lineage>
        <taxon>Archaea</taxon>
        <taxon>Methanobacteriati</taxon>
        <taxon>Methanobacteriota</taxon>
        <taxon>Stenosarchaea group</taxon>
        <taxon>Halobacteria</taxon>
        <taxon>Halobacteriales</taxon>
        <taxon>Haloarculaceae</taxon>
        <taxon>Haloarcula</taxon>
    </lineage>
</organism>
<evidence type="ECO:0000313" key="1">
    <source>
        <dbReference type="EMBL" id="MBX0296432.1"/>
    </source>
</evidence>
<protein>
    <submittedName>
        <fullName evidence="1">Uncharacterized protein</fullName>
    </submittedName>
</protein>
<reference evidence="1 2" key="1">
    <citation type="submission" date="2021-06" db="EMBL/GenBank/DDBJ databases">
        <title>Halomicroarcula sp. a new haloarchaeum isolated from saline soil.</title>
        <authorList>
            <person name="Duran-Viseras A."/>
            <person name="Sanchez-Porro C."/>
            <person name="Ventosa A."/>
        </authorList>
    </citation>
    <scope>NUCLEOTIDE SEQUENCE [LARGE SCALE GENOMIC DNA]</scope>
    <source>
        <strain evidence="1 2">F27</strain>
    </source>
</reference>
<comment type="caution">
    <text evidence="1">The sequence shown here is derived from an EMBL/GenBank/DDBJ whole genome shotgun (WGS) entry which is preliminary data.</text>
</comment>
<keyword evidence="2" id="KW-1185">Reference proteome</keyword>
<sequence length="70" mass="7889">MTQPSIARLVEQMELRAKVAQLGTVRVGDLLEDRGFSRERAREVIPHGVGRVTRIGRSPTRPYASDHHNL</sequence>
<name>A0AAW4PEI7_9EURY</name>
<dbReference type="AlphaFoldDB" id="A0AAW4PEI7"/>
<dbReference type="Proteomes" id="UP001430455">
    <property type="component" value="Unassembled WGS sequence"/>
</dbReference>
<evidence type="ECO:0000313" key="2">
    <source>
        <dbReference type="Proteomes" id="UP001430455"/>
    </source>
</evidence>
<dbReference type="EMBL" id="RKLT01000007">
    <property type="protein sequence ID" value="MBX0296432.1"/>
    <property type="molecule type" value="Genomic_DNA"/>
</dbReference>
<proteinExistence type="predicted"/>
<dbReference type="RefSeq" id="WP_220581037.1">
    <property type="nucleotide sequence ID" value="NZ_RKLT01000007.1"/>
</dbReference>
<gene>
    <name evidence="1" type="ORF">EGH23_16240</name>
</gene>